<organism evidence="1 2">
    <name type="scientific">Sorangium cellulosum</name>
    <name type="common">Polyangium cellulosum</name>
    <dbReference type="NCBI Taxonomy" id="56"/>
    <lineage>
        <taxon>Bacteria</taxon>
        <taxon>Pseudomonadati</taxon>
        <taxon>Myxococcota</taxon>
        <taxon>Polyangia</taxon>
        <taxon>Polyangiales</taxon>
        <taxon>Polyangiaceae</taxon>
        <taxon>Sorangium</taxon>
    </lineage>
</organism>
<reference evidence="1 2" key="1">
    <citation type="submission" date="2014-02" db="EMBL/GenBank/DDBJ databases">
        <title>The small core and large imbalanced accessory genome model reveals a collaborative survival strategy of Sorangium cellulosum strains in nature.</title>
        <authorList>
            <person name="Han K."/>
            <person name="Peng R."/>
            <person name="Blom J."/>
            <person name="Li Y.-Z."/>
        </authorList>
    </citation>
    <scope>NUCLEOTIDE SEQUENCE [LARGE SCALE GENOMIC DNA]</scope>
    <source>
        <strain evidence="1 2">So0007-03</strain>
    </source>
</reference>
<protein>
    <submittedName>
        <fullName evidence="1">Uncharacterized protein</fullName>
    </submittedName>
</protein>
<evidence type="ECO:0000313" key="1">
    <source>
        <dbReference type="EMBL" id="KYG03048.1"/>
    </source>
</evidence>
<accession>A0A150TEY1</accession>
<sequence length="98" mass="11044">MPKWNCGTGSVPAGERRALRASHRVPIQSMQHSYVHHRHACRFEGELLLKPFGLTLMGFGPRQQFYGGRLTLLALDTDELGFKDDRPTSPRQVLPTSN</sequence>
<gene>
    <name evidence="1" type="ORF">BE21_53580</name>
</gene>
<dbReference type="Proteomes" id="UP000075502">
    <property type="component" value="Unassembled WGS sequence"/>
</dbReference>
<dbReference type="AlphaFoldDB" id="A0A150TEY1"/>
<proteinExistence type="predicted"/>
<evidence type="ECO:0000313" key="2">
    <source>
        <dbReference type="Proteomes" id="UP000075502"/>
    </source>
</evidence>
<comment type="caution">
    <text evidence="1">The sequence shown here is derived from an EMBL/GenBank/DDBJ whole genome shotgun (WGS) entry which is preliminary data.</text>
</comment>
<dbReference type="EMBL" id="JEME01002816">
    <property type="protein sequence ID" value="KYG03048.1"/>
    <property type="molecule type" value="Genomic_DNA"/>
</dbReference>
<name>A0A150TEY1_SORCE</name>